<dbReference type="InterPro" id="IPR019432">
    <property type="entry name" value="Acyltransferase_MbtK/IucB-like"/>
</dbReference>
<evidence type="ECO:0000256" key="2">
    <source>
        <dbReference type="ARBA" id="ARBA00005102"/>
    </source>
</evidence>
<evidence type="ECO:0000256" key="3">
    <source>
        <dbReference type="ARBA" id="ARBA00006586"/>
    </source>
</evidence>
<protein>
    <recommendedName>
        <fullName evidence="4">Lysine N-acyltransferase MbtK</fullName>
    </recommendedName>
    <alternativeName>
        <fullName evidence="5">Mycobactin synthase protein K</fullName>
    </alternativeName>
</protein>
<evidence type="ECO:0000256" key="1">
    <source>
        <dbReference type="ARBA" id="ARBA00003818"/>
    </source>
</evidence>
<evidence type="ECO:0000313" key="8">
    <source>
        <dbReference type="Proteomes" id="UP000076976"/>
    </source>
</evidence>
<dbReference type="PANTHER" id="PTHR34218:SF4">
    <property type="entry name" value="ACYL-HOMOSERINE LACTONE ACYLASE QUIP"/>
    <property type="match status" value="1"/>
</dbReference>
<dbReference type="Pfam" id="PF01804">
    <property type="entry name" value="Penicil_amidase"/>
    <property type="match status" value="2"/>
</dbReference>
<dbReference type="STRING" id="262209.AWH69_02710"/>
<dbReference type="Gene3D" id="3.60.20.10">
    <property type="entry name" value="Glutamine Phosphoribosylpyrophosphate, subunit 1, domain 1"/>
    <property type="match status" value="1"/>
</dbReference>
<evidence type="ECO:0000313" key="7">
    <source>
        <dbReference type="EMBL" id="OAB88717.1"/>
    </source>
</evidence>
<gene>
    <name evidence="7" type="ORF">AWH69_02710</name>
</gene>
<dbReference type="PANTHER" id="PTHR34218">
    <property type="entry name" value="PEPTIDASE S45 PENICILLIN AMIDASE"/>
    <property type="match status" value="1"/>
</dbReference>
<comment type="caution">
    <text evidence="7">The sequence shown here is derived from an EMBL/GenBank/DDBJ whole genome shotgun (WGS) entry which is preliminary data.</text>
</comment>
<dbReference type="InterPro" id="IPR043147">
    <property type="entry name" value="Penicillin_amidase_A-knob"/>
</dbReference>
<dbReference type="InterPro" id="IPR002692">
    <property type="entry name" value="S45"/>
</dbReference>
<name>A0A176QFX7_9MICO</name>
<dbReference type="Gene3D" id="3.40.630.30">
    <property type="match status" value="1"/>
</dbReference>
<dbReference type="Gene3D" id="1.10.439.10">
    <property type="entry name" value="Penicillin Amidohydrolase, domain 1"/>
    <property type="match status" value="1"/>
</dbReference>
<feature type="domain" description="Acyltransferase MbtK/IucB-like conserved" evidence="6">
    <location>
        <begin position="656"/>
        <end position="697"/>
    </location>
</feature>
<dbReference type="GO" id="GO:0019290">
    <property type="term" value="P:siderophore biosynthetic process"/>
    <property type="evidence" value="ECO:0007669"/>
    <property type="project" value="InterPro"/>
</dbReference>
<dbReference type="GO" id="GO:0016811">
    <property type="term" value="F:hydrolase activity, acting on carbon-nitrogen (but not peptide) bonds, in linear amides"/>
    <property type="evidence" value="ECO:0007669"/>
    <property type="project" value="InterPro"/>
</dbReference>
<comment type="function">
    <text evidence="1">Acyltransferase required for the direct transfer of medium- to long-chain fatty acyl moieties from a carrier protein (MbtL) on to the epsilon-amino group of lysine residue in the mycobactin core.</text>
</comment>
<evidence type="ECO:0000259" key="6">
    <source>
        <dbReference type="SMART" id="SM01006"/>
    </source>
</evidence>
<reference evidence="7 8" key="1">
    <citation type="submission" date="2016-01" db="EMBL/GenBank/DDBJ databases">
        <title>Janibacter melonis strain CD11_4 genome sequencing and assembly.</title>
        <authorList>
            <person name="Nair G.R."/>
            <person name="Kaur G."/>
            <person name="Chander A.M."/>
            <person name="Mayilraj S."/>
        </authorList>
    </citation>
    <scope>NUCLEOTIDE SEQUENCE [LARGE SCALE GENOMIC DNA]</scope>
    <source>
        <strain evidence="7 8">CD11-4</strain>
    </source>
</reference>
<dbReference type="RefSeq" id="WP_068271080.1">
    <property type="nucleotide sequence ID" value="NZ_LQZG01000001.1"/>
</dbReference>
<dbReference type="GO" id="GO:0016746">
    <property type="term" value="F:acyltransferase activity"/>
    <property type="evidence" value="ECO:0007669"/>
    <property type="project" value="InterPro"/>
</dbReference>
<dbReference type="UniPathway" id="UPA00011"/>
<dbReference type="Proteomes" id="UP000076976">
    <property type="component" value="Unassembled WGS sequence"/>
</dbReference>
<dbReference type="SUPFAM" id="SSF55729">
    <property type="entry name" value="Acyl-CoA N-acyltransferases (Nat)"/>
    <property type="match status" value="1"/>
</dbReference>
<dbReference type="InterPro" id="IPR016181">
    <property type="entry name" value="Acyl_CoA_acyltransferase"/>
</dbReference>
<dbReference type="AlphaFoldDB" id="A0A176QFX7"/>
<accession>A0A176QFX7</accession>
<evidence type="ECO:0000256" key="4">
    <source>
        <dbReference type="ARBA" id="ARBA00020586"/>
    </source>
</evidence>
<dbReference type="Pfam" id="PF13523">
    <property type="entry name" value="Acetyltransf_8"/>
    <property type="match status" value="1"/>
</dbReference>
<organism evidence="7 8">
    <name type="scientific">Janibacter melonis</name>
    <dbReference type="NCBI Taxonomy" id="262209"/>
    <lineage>
        <taxon>Bacteria</taxon>
        <taxon>Bacillati</taxon>
        <taxon>Actinomycetota</taxon>
        <taxon>Actinomycetes</taxon>
        <taxon>Micrococcales</taxon>
        <taxon>Intrasporangiaceae</taxon>
        <taxon>Janibacter</taxon>
    </lineage>
</organism>
<proteinExistence type="inferred from homology"/>
<dbReference type="InterPro" id="IPR023343">
    <property type="entry name" value="Penicillin_amidase_dom1"/>
</dbReference>
<comment type="pathway">
    <text evidence="2">Siderophore biosynthesis; mycobactin biosynthesis.</text>
</comment>
<dbReference type="InterPro" id="IPR029055">
    <property type="entry name" value="Ntn_hydrolases_N"/>
</dbReference>
<dbReference type="SMART" id="SM01006">
    <property type="entry name" value="AlcB"/>
    <property type="match status" value="1"/>
</dbReference>
<dbReference type="Gene3D" id="1.10.1400.10">
    <property type="match status" value="1"/>
</dbReference>
<dbReference type="EMBL" id="LQZG01000001">
    <property type="protein sequence ID" value="OAB88717.1"/>
    <property type="molecule type" value="Genomic_DNA"/>
</dbReference>
<dbReference type="GO" id="GO:0017000">
    <property type="term" value="P:antibiotic biosynthetic process"/>
    <property type="evidence" value="ECO:0007669"/>
    <property type="project" value="InterPro"/>
</dbReference>
<evidence type="ECO:0000256" key="5">
    <source>
        <dbReference type="ARBA" id="ARBA00031122"/>
    </source>
</evidence>
<keyword evidence="8" id="KW-1185">Reference proteome</keyword>
<sequence length="835" mass="89522">MPEVVASGPRWRVERDEHGIARCVGRGLDDLAYAQGWACAHDRAWQVETDRRRSVGGLADWLGDESCRPVDELASRARLDALALRCWARLLEEEPEVAAWLQAYVDGVNDGMQVGAARSPEMATARVQPGRWVPWSPIGVFLVNHVLFGSYPHELWREHVEGVLGERWADVLAPTHGHPALSGSNAWAVTPSRSATGAPLLAADPHRLLECPGIYQQVHLVAEDDEVDVLGLAFPGVPGVPHFGHTGDVAWVITNAMAHYQELVDDGPLADEATDGPVVLEPVAGRPARRLRTPAWVGSRVGVRAWRDLLLAHDVEDVDAALEHWVEPVNAVLVADSTGRVLERVAGLTAAGPTTRTTRVVPDGSVAVHANHASALTAPWGRAFAPDHRARRVESLLEPHDQVTLDDCAQIQRDAVSGSWPVLRGLLARPVVGRGLDPAAAEVREGLLGFDGAMVAASEGAALAARFRLHLAQTVLDDPALLPLRTGTGLPALYAPWTDPLARVTTSLERVVERGEGLGLALEPATRAALHAVAAEGRPATWGELHRVLPLVPPGSATPRLRTPVSGADDAVCATSTHTGTGHDVVRGPAARVLWDLGDRSRSRWVVPFGADGVLDAPHALDQAPLWAAGTTLPVPTGDPMTVTIPLPGGAVATARLLDPRGDAALVHRWVTQPRGRFWGMGDQSVEEVAQTYEYVASLPAHDAYLVHVDGRPCALVQLYDPAQDPLGEVVEVREGDLGLHLFVGPGAVGVAGLDRTETAMIAAMRLAFGRDGVRRVVAEPDERNVAMMRRLAQAGADIGERIRVHDKDARYVVLDRAAFERAEARVMAASVLRV</sequence>
<dbReference type="SUPFAM" id="SSF56235">
    <property type="entry name" value="N-terminal nucleophile aminohydrolases (Ntn hydrolases)"/>
    <property type="match status" value="1"/>
</dbReference>
<comment type="similarity">
    <text evidence="3">Belongs to the peptidase S45 family.</text>
</comment>